<organism evidence="3 4">
    <name type="scientific">Myroides guanonis</name>
    <dbReference type="NCBI Taxonomy" id="1150112"/>
    <lineage>
        <taxon>Bacteria</taxon>
        <taxon>Pseudomonadati</taxon>
        <taxon>Bacteroidota</taxon>
        <taxon>Flavobacteriia</taxon>
        <taxon>Flavobacteriales</taxon>
        <taxon>Flavobacteriaceae</taxon>
        <taxon>Myroides</taxon>
    </lineage>
</organism>
<reference evidence="4" key="1">
    <citation type="submission" date="2016-10" db="EMBL/GenBank/DDBJ databases">
        <authorList>
            <person name="Varghese N."/>
            <person name="Submissions S."/>
        </authorList>
    </citation>
    <scope>NUCLEOTIDE SEQUENCE [LARGE SCALE GENOMIC DNA]</scope>
    <source>
        <strain evidence="4">DSM 26542</strain>
    </source>
</reference>
<sequence length="145" mass="17260">MKKIAYLLCSILISSFALAQDHKSHEQIKSLKIAHLASELDLTTQEADKFWPVYTTYDNKMYDLRHNDEARFIHKTDIEDIKKMSEEDAKKALANIKKYEEEYFSIRKKFNEDAQKILSNKKIILLKKAEDDFNRKLLKQYKKKK</sequence>
<protein>
    <recommendedName>
        <fullName evidence="5">Sensor of ECF-type sigma factor</fullName>
    </recommendedName>
</protein>
<dbReference type="OrthoDB" id="675330at2"/>
<evidence type="ECO:0000313" key="4">
    <source>
        <dbReference type="Proteomes" id="UP000243887"/>
    </source>
</evidence>
<keyword evidence="1" id="KW-0175">Coiled coil</keyword>
<dbReference type="STRING" id="1150112.SAMN04487893_104150"/>
<evidence type="ECO:0000256" key="1">
    <source>
        <dbReference type="SAM" id="Coils"/>
    </source>
</evidence>
<accession>A0A1I3PJ58</accession>
<feature type="signal peptide" evidence="2">
    <location>
        <begin position="1"/>
        <end position="19"/>
    </location>
</feature>
<dbReference type="RefSeq" id="WP_090678439.1">
    <property type="nucleotide sequence ID" value="NZ_FORU01000004.1"/>
</dbReference>
<name>A0A1I3PJ58_9FLAO</name>
<feature type="coiled-coil region" evidence="1">
    <location>
        <begin position="82"/>
        <end position="109"/>
    </location>
</feature>
<gene>
    <name evidence="3" type="ORF">SAMN04487893_104150</name>
</gene>
<keyword evidence="2" id="KW-0732">Signal</keyword>
<keyword evidence="4" id="KW-1185">Reference proteome</keyword>
<evidence type="ECO:0008006" key="5">
    <source>
        <dbReference type="Google" id="ProtNLM"/>
    </source>
</evidence>
<dbReference type="AlphaFoldDB" id="A0A1I3PJ58"/>
<evidence type="ECO:0000313" key="3">
    <source>
        <dbReference type="EMBL" id="SFJ21400.1"/>
    </source>
</evidence>
<feature type="chain" id="PRO_5017197930" description="Sensor of ECF-type sigma factor" evidence="2">
    <location>
        <begin position="20"/>
        <end position="145"/>
    </location>
</feature>
<dbReference type="Proteomes" id="UP000243887">
    <property type="component" value="Unassembled WGS sequence"/>
</dbReference>
<evidence type="ECO:0000256" key="2">
    <source>
        <dbReference type="SAM" id="SignalP"/>
    </source>
</evidence>
<dbReference type="EMBL" id="FORU01000004">
    <property type="protein sequence ID" value="SFJ21400.1"/>
    <property type="molecule type" value="Genomic_DNA"/>
</dbReference>
<proteinExistence type="predicted"/>